<comment type="caution">
    <text evidence="4">The sequence shown here is derived from an EMBL/GenBank/DDBJ whole genome shotgun (WGS) entry which is preliminary data.</text>
</comment>
<dbReference type="PANTHER" id="PTHR43658">
    <property type="entry name" value="SHORT-CHAIN DEHYDROGENASE/REDUCTASE"/>
    <property type="match status" value="1"/>
</dbReference>
<dbReference type="EMBL" id="JAGSOG010000217">
    <property type="protein sequence ID" value="MBR7837614.1"/>
    <property type="molecule type" value="Genomic_DNA"/>
</dbReference>
<dbReference type="GO" id="GO:0016491">
    <property type="term" value="F:oxidoreductase activity"/>
    <property type="evidence" value="ECO:0007669"/>
    <property type="project" value="UniProtKB-KW"/>
</dbReference>
<dbReference type="AlphaFoldDB" id="A0A941IRQ4"/>
<dbReference type="PROSITE" id="PS00061">
    <property type="entry name" value="ADH_SHORT"/>
    <property type="match status" value="1"/>
</dbReference>
<dbReference type="SMART" id="SM00822">
    <property type="entry name" value="PKS_KR"/>
    <property type="match status" value="1"/>
</dbReference>
<organism evidence="4 5">
    <name type="scientific">Actinospica durhamensis</name>
    <dbReference type="NCBI Taxonomy" id="1508375"/>
    <lineage>
        <taxon>Bacteria</taxon>
        <taxon>Bacillati</taxon>
        <taxon>Actinomycetota</taxon>
        <taxon>Actinomycetes</taxon>
        <taxon>Catenulisporales</taxon>
        <taxon>Actinospicaceae</taxon>
        <taxon>Actinospica</taxon>
    </lineage>
</organism>
<protein>
    <submittedName>
        <fullName evidence="4">SDR family NAD(P)-dependent oxidoreductase</fullName>
    </submittedName>
</protein>
<evidence type="ECO:0000256" key="2">
    <source>
        <dbReference type="ARBA" id="ARBA00023002"/>
    </source>
</evidence>
<evidence type="ECO:0000259" key="3">
    <source>
        <dbReference type="SMART" id="SM00822"/>
    </source>
</evidence>
<keyword evidence="5" id="KW-1185">Reference proteome</keyword>
<dbReference type="InterPro" id="IPR057326">
    <property type="entry name" value="KR_dom"/>
</dbReference>
<comment type="similarity">
    <text evidence="1">Belongs to the short-chain dehydrogenases/reductases (SDR) family.</text>
</comment>
<dbReference type="InterPro" id="IPR002347">
    <property type="entry name" value="SDR_fam"/>
</dbReference>
<evidence type="ECO:0000313" key="5">
    <source>
        <dbReference type="Proteomes" id="UP000675781"/>
    </source>
</evidence>
<name>A0A941IRQ4_9ACTN</name>
<sequence length="253" mass="25701">MRIEGSSALITGGTSGLGLAVARRLLAGGAKVVVTGRGEERGLAAVRELGPGAEFVSADVCDEEAMARAVDRAAALGRFGAAVCCAGTGAFGRTLGRRGPLPLAEFTEVISANLVGTFNTARLAAAAMAGLEPDDGERGAIVCCSSIAAFDGQRGQVAYATSKAAVCGMTLPLARDLSEYGIRVVTVAPGIFETPMVAAVRPDTLAAIAAQTPQPSRLGRPEEFAALVAHVLANPMLNGEVIRLDGACRLGHV</sequence>
<dbReference type="Gene3D" id="3.40.50.720">
    <property type="entry name" value="NAD(P)-binding Rossmann-like Domain"/>
    <property type="match status" value="1"/>
</dbReference>
<gene>
    <name evidence="4" type="ORF">KDL01_30320</name>
</gene>
<dbReference type="SUPFAM" id="SSF51735">
    <property type="entry name" value="NAD(P)-binding Rossmann-fold domains"/>
    <property type="match status" value="1"/>
</dbReference>
<evidence type="ECO:0000313" key="4">
    <source>
        <dbReference type="EMBL" id="MBR7837614.1"/>
    </source>
</evidence>
<proteinExistence type="inferred from homology"/>
<keyword evidence="2" id="KW-0560">Oxidoreductase</keyword>
<dbReference type="InterPro" id="IPR036291">
    <property type="entry name" value="NAD(P)-bd_dom_sf"/>
</dbReference>
<feature type="domain" description="Ketoreductase" evidence="3">
    <location>
        <begin position="6"/>
        <end position="195"/>
    </location>
</feature>
<evidence type="ECO:0000256" key="1">
    <source>
        <dbReference type="ARBA" id="ARBA00006484"/>
    </source>
</evidence>
<dbReference type="PRINTS" id="PR00081">
    <property type="entry name" value="GDHRDH"/>
</dbReference>
<dbReference type="PANTHER" id="PTHR43658:SF8">
    <property type="entry name" value="17-BETA-HYDROXYSTEROID DEHYDROGENASE 14-RELATED"/>
    <property type="match status" value="1"/>
</dbReference>
<dbReference type="Proteomes" id="UP000675781">
    <property type="component" value="Unassembled WGS sequence"/>
</dbReference>
<accession>A0A941IRQ4</accession>
<dbReference type="RefSeq" id="WP_212532082.1">
    <property type="nucleotide sequence ID" value="NZ_JAGSOG010000217.1"/>
</dbReference>
<reference evidence="4" key="1">
    <citation type="submission" date="2021-04" db="EMBL/GenBank/DDBJ databases">
        <title>Genome based classification of Actinospica acidithermotolerans sp. nov., an actinobacterium isolated from an Indonesian hot spring.</title>
        <authorList>
            <person name="Kusuma A.B."/>
            <person name="Putra K.E."/>
            <person name="Nafisah S."/>
            <person name="Loh J."/>
            <person name="Nouioui I."/>
            <person name="Goodfellow M."/>
        </authorList>
    </citation>
    <scope>NUCLEOTIDE SEQUENCE</scope>
    <source>
        <strain evidence="4">CSCA 57</strain>
    </source>
</reference>
<dbReference type="InterPro" id="IPR020904">
    <property type="entry name" value="Sc_DH/Rdtase_CS"/>
</dbReference>
<dbReference type="Pfam" id="PF00106">
    <property type="entry name" value="adh_short"/>
    <property type="match status" value="1"/>
</dbReference>